<sequence length="431" mass="43875">MKRSCIALAAYVLSLSAPAIAQPVKVFVLAGQSNMVGYGVGRQLPVELQSQPDIWYDHYNPDAREGGPYAEATSADWGPLEPKGEARRYGPEITFGRAMAAAYPEHRIAIVKMAQGGTNLVDHWGRGLAPDPEVLYKSQLYRALLGKLDSATYEGDRALRYPEEVTRLDGALARLESEGQPYEIAALVWMQGENEAGWSAAFSYGDTLRGFIRAIREDLGVPGLPVVLGRISDNLYPANGGPIAAGREANIDAVRAAQVTVAEEDPRVAWVDTDDFTVRAPDDAYHFDSAAYQLLGERFAEAYLALVREEGSSSASSASSAGSAAAGGGGATGEGATGGGATAGSSVSTAAGSAGTAGEGGRGATAGSTASAATTGSAEAAASSGGVAPGTTGGSGGCGCRTTAGQGPGAAAALALIALAGLRLRRSRGQG</sequence>
<keyword evidence="6" id="KW-1185">Reference proteome</keyword>
<evidence type="ECO:0000313" key="6">
    <source>
        <dbReference type="Proteomes" id="UP001217485"/>
    </source>
</evidence>
<dbReference type="Pfam" id="PF03629">
    <property type="entry name" value="SASA"/>
    <property type="match status" value="1"/>
</dbReference>
<organism evidence="5 6">
    <name type="scientific">Sorangium atrum</name>
    <dbReference type="NCBI Taxonomy" id="2995308"/>
    <lineage>
        <taxon>Bacteria</taxon>
        <taxon>Pseudomonadati</taxon>
        <taxon>Myxococcota</taxon>
        <taxon>Polyangia</taxon>
        <taxon>Polyangiales</taxon>
        <taxon>Polyangiaceae</taxon>
        <taxon>Sorangium</taxon>
    </lineage>
</organism>
<evidence type="ECO:0000256" key="1">
    <source>
        <dbReference type="ARBA" id="ARBA00022801"/>
    </source>
</evidence>
<dbReference type="Gene3D" id="3.40.50.1110">
    <property type="entry name" value="SGNH hydrolase"/>
    <property type="match status" value="1"/>
</dbReference>
<accession>A0ABT5C4X4</accession>
<feature type="chain" id="PRO_5045053673" evidence="3">
    <location>
        <begin position="22"/>
        <end position="431"/>
    </location>
</feature>
<dbReference type="EMBL" id="JAQNDK010000003">
    <property type="protein sequence ID" value="MDC0681469.1"/>
    <property type="molecule type" value="Genomic_DNA"/>
</dbReference>
<dbReference type="RefSeq" id="WP_272098572.1">
    <property type="nucleotide sequence ID" value="NZ_JAQNDK010000003.1"/>
</dbReference>
<dbReference type="InterPro" id="IPR005181">
    <property type="entry name" value="SASA"/>
</dbReference>
<comment type="caution">
    <text evidence="5">The sequence shown here is derived from an EMBL/GenBank/DDBJ whole genome shotgun (WGS) entry which is preliminary data.</text>
</comment>
<feature type="region of interest" description="Disordered" evidence="2">
    <location>
        <begin position="314"/>
        <end position="402"/>
    </location>
</feature>
<evidence type="ECO:0000313" key="5">
    <source>
        <dbReference type="EMBL" id="MDC0681469.1"/>
    </source>
</evidence>
<feature type="signal peptide" evidence="3">
    <location>
        <begin position="1"/>
        <end position="21"/>
    </location>
</feature>
<name>A0ABT5C4X4_9BACT</name>
<dbReference type="NCBIfam" id="TIGR03901">
    <property type="entry name" value="MYXO-CTERM"/>
    <property type="match status" value="1"/>
</dbReference>
<feature type="compositionally biased region" description="Gly residues" evidence="2">
    <location>
        <begin position="325"/>
        <end position="342"/>
    </location>
</feature>
<feature type="compositionally biased region" description="Gly residues" evidence="2">
    <location>
        <begin position="355"/>
        <end position="364"/>
    </location>
</feature>
<dbReference type="InterPro" id="IPR052940">
    <property type="entry name" value="Carb_Esterase_6"/>
</dbReference>
<reference evidence="5 6" key="1">
    <citation type="submission" date="2023-01" db="EMBL/GenBank/DDBJ databases">
        <title>Minimal conservation of predation-associated metabolite biosynthetic gene clusters underscores biosynthetic potential of Myxococcota including descriptions for ten novel species: Archangium lansinium sp. nov., Myxococcus landrumus sp. nov., Nannocystis bai.</title>
        <authorList>
            <person name="Ahearne A."/>
            <person name="Stevens C."/>
            <person name="Dowd S."/>
        </authorList>
    </citation>
    <scope>NUCLEOTIDE SEQUENCE [LARGE SCALE GENOMIC DNA]</scope>
    <source>
        <strain evidence="5 6">WIWO2</strain>
    </source>
</reference>
<keyword evidence="1" id="KW-0378">Hydrolase</keyword>
<feature type="compositionally biased region" description="Low complexity" evidence="2">
    <location>
        <begin position="343"/>
        <end position="354"/>
    </location>
</feature>
<feature type="compositionally biased region" description="Low complexity" evidence="2">
    <location>
        <begin position="314"/>
        <end position="324"/>
    </location>
</feature>
<gene>
    <name evidence="5" type="ORF">POL72_27260</name>
</gene>
<dbReference type="InterPro" id="IPR024038">
    <property type="entry name" value="MYXO-CTERM"/>
</dbReference>
<evidence type="ECO:0000259" key="4">
    <source>
        <dbReference type="Pfam" id="PF03629"/>
    </source>
</evidence>
<keyword evidence="3" id="KW-0732">Signal</keyword>
<proteinExistence type="predicted"/>
<dbReference type="Proteomes" id="UP001217485">
    <property type="component" value="Unassembled WGS sequence"/>
</dbReference>
<dbReference type="PANTHER" id="PTHR31988:SF19">
    <property type="entry name" value="9-O-ACETYL-N-ACETYLNEURAMINIC ACID DEACETYLASE-RELATED"/>
    <property type="match status" value="1"/>
</dbReference>
<feature type="compositionally biased region" description="Gly residues" evidence="2">
    <location>
        <begin position="387"/>
        <end position="399"/>
    </location>
</feature>
<feature type="domain" description="Sialate O-acetylesterase" evidence="4">
    <location>
        <begin position="24"/>
        <end position="304"/>
    </location>
</feature>
<evidence type="ECO:0000256" key="3">
    <source>
        <dbReference type="SAM" id="SignalP"/>
    </source>
</evidence>
<dbReference type="PANTHER" id="PTHR31988">
    <property type="entry name" value="ESTERASE, PUTATIVE (DUF303)-RELATED"/>
    <property type="match status" value="1"/>
</dbReference>
<evidence type="ECO:0000256" key="2">
    <source>
        <dbReference type="SAM" id="MobiDB-lite"/>
    </source>
</evidence>
<protein>
    <submittedName>
        <fullName evidence="5">Sialate O-acetylesterase</fullName>
    </submittedName>
</protein>
<dbReference type="SUPFAM" id="SSF52266">
    <property type="entry name" value="SGNH hydrolase"/>
    <property type="match status" value="1"/>
</dbReference>
<feature type="compositionally biased region" description="Low complexity" evidence="2">
    <location>
        <begin position="365"/>
        <end position="386"/>
    </location>
</feature>
<dbReference type="InterPro" id="IPR036514">
    <property type="entry name" value="SGNH_hydro_sf"/>
</dbReference>